<dbReference type="AlphaFoldDB" id="A0A549TDC3"/>
<dbReference type="InterPro" id="IPR007460">
    <property type="entry name" value="BrnT_toxin"/>
</dbReference>
<protein>
    <recommendedName>
        <fullName evidence="3">BrnT family toxin</fullName>
    </recommendedName>
</protein>
<gene>
    <name evidence="1" type="ORF">FNA46_07260</name>
</gene>
<dbReference type="Proteomes" id="UP000316801">
    <property type="component" value="Unassembled WGS sequence"/>
</dbReference>
<comment type="caution">
    <text evidence="1">The sequence shown here is derived from an EMBL/GenBank/DDBJ whole genome shotgun (WGS) entry which is preliminary data.</text>
</comment>
<name>A0A549TDC3_9HYPH</name>
<accession>A0A549TDC3</accession>
<dbReference type="Gene3D" id="3.10.450.530">
    <property type="entry name" value="Ribonuclease toxin, BrnT, of type II toxin-antitoxin system"/>
    <property type="match status" value="1"/>
</dbReference>
<evidence type="ECO:0000313" key="1">
    <source>
        <dbReference type="EMBL" id="TRL40061.1"/>
    </source>
</evidence>
<dbReference type="Pfam" id="PF04365">
    <property type="entry name" value="BrnT_toxin"/>
    <property type="match status" value="1"/>
</dbReference>
<evidence type="ECO:0008006" key="3">
    <source>
        <dbReference type="Google" id="ProtNLM"/>
    </source>
</evidence>
<sequence>MKIIYDEGKRLSNLDTHGLDFADLTIEFFAACVVIPAKSGRFMAIGAFYGRIIIAVVFRPVGAEALSVISMRPASIRERRVL</sequence>
<reference evidence="1 2" key="1">
    <citation type="submission" date="2019-07" db="EMBL/GenBank/DDBJ databases">
        <title>Ln-dependent methylotrophs.</title>
        <authorList>
            <person name="Tani A."/>
        </authorList>
    </citation>
    <scope>NUCLEOTIDE SEQUENCE [LARGE SCALE GENOMIC DNA]</scope>
    <source>
        <strain evidence="1 2">SM12</strain>
    </source>
</reference>
<dbReference type="InterPro" id="IPR038573">
    <property type="entry name" value="BrnT_sf"/>
</dbReference>
<proteinExistence type="predicted"/>
<keyword evidence="2" id="KW-1185">Reference proteome</keyword>
<dbReference type="RefSeq" id="WP_143124454.1">
    <property type="nucleotide sequence ID" value="NZ_VJMG01000016.1"/>
</dbReference>
<dbReference type="EMBL" id="VJMG01000016">
    <property type="protein sequence ID" value="TRL40061.1"/>
    <property type="molecule type" value="Genomic_DNA"/>
</dbReference>
<evidence type="ECO:0000313" key="2">
    <source>
        <dbReference type="Proteomes" id="UP000316801"/>
    </source>
</evidence>
<organism evidence="1 2">
    <name type="scientific">Rhizobium straminoryzae</name>
    <dbReference type="NCBI Taxonomy" id="1387186"/>
    <lineage>
        <taxon>Bacteria</taxon>
        <taxon>Pseudomonadati</taxon>
        <taxon>Pseudomonadota</taxon>
        <taxon>Alphaproteobacteria</taxon>
        <taxon>Hyphomicrobiales</taxon>
        <taxon>Rhizobiaceae</taxon>
        <taxon>Rhizobium/Agrobacterium group</taxon>
        <taxon>Rhizobium</taxon>
    </lineage>
</organism>